<protein>
    <submittedName>
        <fullName evidence="3">Uncharacterized protein</fullName>
    </submittedName>
</protein>
<gene>
    <name evidence="3" type="ORF">CKM354_000869200</name>
</gene>
<dbReference type="OrthoDB" id="3646200at2759"/>
<name>A0A9P3CRX7_9PEZI</name>
<dbReference type="Proteomes" id="UP000825890">
    <property type="component" value="Unassembled WGS sequence"/>
</dbReference>
<sequence length="166" mass="18688">MVRRPIPAHPAHSALQYSTLQAAPETCRSITHQHPRIQSLHSRIARKRDQWLTLQIEKSHAMQEYLHKRRFFEESTGVIMQSFESETGFANPVSQSQASQLRADSEALRIQSDALQELERQSAVIQYAIARLEAKLMDTIGGLAGMSPGVAPLPQRWSESDSEPDT</sequence>
<evidence type="ECO:0000256" key="1">
    <source>
        <dbReference type="SAM" id="Coils"/>
    </source>
</evidence>
<dbReference type="AlphaFoldDB" id="A0A9P3CRX7"/>
<dbReference type="RefSeq" id="XP_044660017.1">
    <property type="nucleotide sequence ID" value="XM_044804082.1"/>
</dbReference>
<organism evidence="3 4">
    <name type="scientific">Cercospora kikuchii</name>
    <dbReference type="NCBI Taxonomy" id="84275"/>
    <lineage>
        <taxon>Eukaryota</taxon>
        <taxon>Fungi</taxon>
        <taxon>Dikarya</taxon>
        <taxon>Ascomycota</taxon>
        <taxon>Pezizomycotina</taxon>
        <taxon>Dothideomycetes</taxon>
        <taxon>Dothideomycetidae</taxon>
        <taxon>Mycosphaerellales</taxon>
        <taxon>Mycosphaerellaceae</taxon>
        <taxon>Cercospora</taxon>
    </lineage>
</organism>
<comment type="caution">
    <text evidence="3">The sequence shown here is derived from an EMBL/GenBank/DDBJ whole genome shotgun (WGS) entry which is preliminary data.</text>
</comment>
<feature type="coiled-coil region" evidence="1">
    <location>
        <begin position="101"/>
        <end position="135"/>
    </location>
</feature>
<dbReference type="EMBL" id="BOLY01000005">
    <property type="protein sequence ID" value="GIZ45530.1"/>
    <property type="molecule type" value="Genomic_DNA"/>
</dbReference>
<accession>A0A9P3CRX7</accession>
<evidence type="ECO:0000313" key="3">
    <source>
        <dbReference type="EMBL" id="GIZ45530.1"/>
    </source>
</evidence>
<keyword evidence="4" id="KW-1185">Reference proteome</keyword>
<keyword evidence="1" id="KW-0175">Coiled coil</keyword>
<reference evidence="3 4" key="1">
    <citation type="submission" date="2021-01" db="EMBL/GenBank/DDBJ databases">
        <title>Cercospora kikuchii MAFF 305040 whole genome shotgun sequence.</title>
        <authorList>
            <person name="Kashiwa T."/>
            <person name="Suzuki T."/>
        </authorList>
    </citation>
    <scope>NUCLEOTIDE SEQUENCE [LARGE SCALE GENOMIC DNA]</scope>
    <source>
        <strain evidence="3 4">MAFF 305040</strain>
    </source>
</reference>
<evidence type="ECO:0000313" key="4">
    <source>
        <dbReference type="Proteomes" id="UP000825890"/>
    </source>
</evidence>
<evidence type="ECO:0000256" key="2">
    <source>
        <dbReference type="SAM" id="MobiDB-lite"/>
    </source>
</evidence>
<proteinExistence type="predicted"/>
<dbReference type="GeneID" id="68294267"/>
<feature type="region of interest" description="Disordered" evidence="2">
    <location>
        <begin position="145"/>
        <end position="166"/>
    </location>
</feature>